<protein>
    <submittedName>
        <fullName evidence="1">Uncharacterized protein</fullName>
    </submittedName>
</protein>
<keyword evidence="2" id="KW-1185">Reference proteome</keyword>
<organism evidence="1 2">
    <name type="scientific">Halodurantibacterium flavum</name>
    <dbReference type="NCBI Taxonomy" id="1382802"/>
    <lineage>
        <taxon>Bacteria</taxon>
        <taxon>Pseudomonadati</taxon>
        <taxon>Pseudomonadota</taxon>
        <taxon>Alphaproteobacteria</taxon>
        <taxon>Rhodobacterales</taxon>
        <taxon>Paracoccaceae</taxon>
        <taxon>Halodurantibacterium</taxon>
    </lineage>
</organism>
<sequence length="311" mass="33333">MAIFWNEKVFLCAIEPGYGQAPVLSASDAILATNIRLTPMEGQDVSRDLELPFMGAEGTIPADIHVRMQFNVELVASGAAGQAPAAGKILRACGCAEVIVDNTSVTYTPVSRAHESAAIHLWIGDTRYVLKGSRGTAVLRVNASGVPMAEIDMTGLFVMPSEVQPVVPDLDDQIDADVQVATSANTPVFTIGGAPFVMRSFALNLGNRVETRFLIGSESVLITGRSEMIETTVEAVPLTTFNPFAQAQTRAKLPVALQHGTAAGHRVGITVPRAQMQRLAGLEEQQGIKEWPLRLVPLHDEGNDQFAITFT</sequence>
<reference evidence="2" key="1">
    <citation type="journal article" date="2019" name="Int. J. Syst. Evol. Microbiol.">
        <title>The Global Catalogue of Microorganisms (GCM) 10K type strain sequencing project: providing services to taxonomists for standard genome sequencing and annotation.</title>
        <authorList>
            <consortium name="The Broad Institute Genomics Platform"/>
            <consortium name="The Broad Institute Genome Sequencing Center for Infectious Disease"/>
            <person name="Wu L."/>
            <person name="Ma J."/>
        </authorList>
    </citation>
    <scope>NUCLEOTIDE SEQUENCE [LARGE SCALE GENOMIC DNA]</scope>
    <source>
        <strain evidence="2">CGMCC 4.7242</strain>
    </source>
</reference>
<evidence type="ECO:0000313" key="1">
    <source>
        <dbReference type="EMBL" id="MFD1914114.1"/>
    </source>
</evidence>
<dbReference type="RefSeq" id="WP_390265113.1">
    <property type="nucleotide sequence ID" value="NZ_JBHUGH010000034.1"/>
</dbReference>
<evidence type="ECO:0000313" key="2">
    <source>
        <dbReference type="Proteomes" id="UP001597353"/>
    </source>
</evidence>
<dbReference type="EMBL" id="JBHUGH010000034">
    <property type="protein sequence ID" value="MFD1914114.1"/>
    <property type="molecule type" value="Genomic_DNA"/>
</dbReference>
<dbReference type="Proteomes" id="UP001597353">
    <property type="component" value="Unassembled WGS sequence"/>
</dbReference>
<gene>
    <name evidence="1" type="ORF">ACFSGJ_18075</name>
</gene>
<name>A0ABW4S9S1_9RHOB</name>
<proteinExistence type="predicted"/>
<accession>A0ABW4S9S1</accession>
<comment type="caution">
    <text evidence="1">The sequence shown here is derived from an EMBL/GenBank/DDBJ whole genome shotgun (WGS) entry which is preliminary data.</text>
</comment>